<dbReference type="NCBIfam" id="NF010167">
    <property type="entry name" value="PRK13648.1"/>
    <property type="match status" value="1"/>
</dbReference>
<dbReference type="GO" id="GO:0042626">
    <property type="term" value="F:ATPase-coupled transmembrane transporter activity"/>
    <property type="evidence" value="ECO:0007669"/>
    <property type="project" value="TreeGrafter"/>
</dbReference>
<dbReference type="InterPro" id="IPR030947">
    <property type="entry name" value="EcfA_1"/>
</dbReference>
<keyword evidence="8" id="KW-0472">Membrane</keyword>
<dbReference type="InterPro" id="IPR003439">
    <property type="entry name" value="ABC_transporter-like_ATP-bd"/>
</dbReference>
<dbReference type="FunFam" id="3.40.50.300:FF:000224">
    <property type="entry name" value="Energy-coupling factor transporter ATP-binding protein EcfA"/>
    <property type="match status" value="1"/>
</dbReference>
<keyword evidence="11" id="KW-1185">Reference proteome</keyword>
<dbReference type="Proteomes" id="UP000236151">
    <property type="component" value="Unassembled WGS sequence"/>
</dbReference>
<dbReference type="AlphaFoldDB" id="A0A2K2F9F2"/>
<name>A0A2K2F9F2_9CLOT</name>
<keyword evidence="5" id="KW-0547">Nucleotide-binding</keyword>
<proteinExistence type="inferred from homology"/>
<dbReference type="PROSITE" id="PS50893">
    <property type="entry name" value="ABC_TRANSPORTER_2"/>
    <property type="match status" value="1"/>
</dbReference>
<dbReference type="EMBL" id="NIOJ01000047">
    <property type="protein sequence ID" value="PNT96589.1"/>
    <property type="molecule type" value="Genomic_DNA"/>
</dbReference>
<feature type="domain" description="ABC transporter" evidence="9">
    <location>
        <begin position="6"/>
        <end position="246"/>
    </location>
</feature>
<dbReference type="GO" id="GO:0016887">
    <property type="term" value="F:ATP hydrolysis activity"/>
    <property type="evidence" value="ECO:0007669"/>
    <property type="project" value="InterPro"/>
</dbReference>
<evidence type="ECO:0000256" key="3">
    <source>
        <dbReference type="ARBA" id="ARBA00022448"/>
    </source>
</evidence>
<dbReference type="GO" id="GO:0043190">
    <property type="term" value="C:ATP-binding cassette (ABC) transporter complex"/>
    <property type="evidence" value="ECO:0007669"/>
    <property type="project" value="TreeGrafter"/>
</dbReference>
<comment type="subcellular location">
    <subcellularLocation>
        <location evidence="1">Cell membrane</location>
        <topology evidence="1">Peripheral membrane protein</topology>
    </subcellularLocation>
</comment>
<dbReference type="InterPro" id="IPR050095">
    <property type="entry name" value="ECF_ABC_transporter_ATP-bd"/>
</dbReference>
<dbReference type="InterPro" id="IPR003593">
    <property type="entry name" value="AAA+_ATPase"/>
</dbReference>
<evidence type="ECO:0000256" key="4">
    <source>
        <dbReference type="ARBA" id="ARBA00022475"/>
    </source>
</evidence>
<organism evidence="10 11">
    <name type="scientific">Clostridium thermosuccinogenes</name>
    <dbReference type="NCBI Taxonomy" id="84032"/>
    <lineage>
        <taxon>Bacteria</taxon>
        <taxon>Bacillati</taxon>
        <taxon>Bacillota</taxon>
        <taxon>Clostridia</taxon>
        <taxon>Eubacteriales</taxon>
        <taxon>Clostridiaceae</taxon>
        <taxon>Clostridium</taxon>
    </lineage>
</organism>
<sequence>MSDKMFELKNVSYIYKSDQEAIKDHKALNSLNLKIEKGQFVVIIGRNGSGKSTFSRLLNALLIPTEGTVLVKGMDTRDPDRLWEIRRSAGMVFQNPDNQIVGTVVEEDVAFGPENMGVEPSEIRKRVDESLKAVGIYELKKNAPHLLSGGQKQRVAIAGILAMKPECIILDEATSMLDPVGRREVMGVLKKLNKEENITIIHVTHYMDEAAEADRVIIIDNGSIVMDGKPGDVFSNVPGIKNLGLDVPQVTELFYELNKEGYSFPTNVLNVEDAGRVLAKAMKSQ</sequence>
<gene>
    <name evidence="10" type="ORF">CDQ84_15050</name>
</gene>
<dbReference type="OrthoDB" id="9784332at2"/>
<evidence type="ECO:0000256" key="5">
    <source>
        <dbReference type="ARBA" id="ARBA00022741"/>
    </source>
</evidence>
<dbReference type="RefSeq" id="WP_103082558.1">
    <property type="nucleotide sequence ID" value="NZ_CP021850.1"/>
</dbReference>
<dbReference type="InterPro" id="IPR017871">
    <property type="entry name" value="ABC_transporter-like_CS"/>
</dbReference>
<evidence type="ECO:0000259" key="9">
    <source>
        <dbReference type="PROSITE" id="PS50893"/>
    </source>
</evidence>
<evidence type="ECO:0000256" key="8">
    <source>
        <dbReference type="ARBA" id="ARBA00023136"/>
    </source>
</evidence>
<evidence type="ECO:0000256" key="6">
    <source>
        <dbReference type="ARBA" id="ARBA00022840"/>
    </source>
</evidence>
<evidence type="ECO:0000313" key="11">
    <source>
        <dbReference type="Proteomes" id="UP000236151"/>
    </source>
</evidence>
<accession>A0A2K2F9F2</accession>
<dbReference type="CDD" id="cd03225">
    <property type="entry name" value="ABC_cobalt_CbiO_domain1"/>
    <property type="match status" value="1"/>
</dbReference>
<dbReference type="GO" id="GO:0005524">
    <property type="term" value="F:ATP binding"/>
    <property type="evidence" value="ECO:0007669"/>
    <property type="project" value="UniProtKB-KW"/>
</dbReference>
<evidence type="ECO:0000256" key="2">
    <source>
        <dbReference type="ARBA" id="ARBA00005417"/>
    </source>
</evidence>
<dbReference type="NCBIfam" id="TIGR04520">
    <property type="entry name" value="ECF_ATPase_1"/>
    <property type="match status" value="1"/>
</dbReference>
<keyword evidence="3" id="KW-0813">Transport</keyword>
<evidence type="ECO:0000256" key="1">
    <source>
        <dbReference type="ARBA" id="ARBA00004202"/>
    </source>
</evidence>
<dbReference type="PANTHER" id="PTHR43553">
    <property type="entry name" value="HEAVY METAL TRANSPORTER"/>
    <property type="match status" value="1"/>
</dbReference>
<dbReference type="Gene3D" id="3.40.50.300">
    <property type="entry name" value="P-loop containing nucleotide triphosphate hydrolases"/>
    <property type="match status" value="1"/>
</dbReference>
<dbReference type="PROSITE" id="PS00211">
    <property type="entry name" value="ABC_TRANSPORTER_1"/>
    <property type="match status" value="1"/>
</dbReference>
<evidence type="ECO:0000313" key="10">
    <source>
        <dbReference type="EMBL" id="PNT96589.1"/>
    </source>
</evidence>
<dbReference type="SUPFAM" id="SSF52540">
    <property type="entry name" value="P-loop containing nucleoside triphosphate hydrolases"/>
    <property type="match status" value="1"/>
</dbReference>
<dbReference type="Pfam" id="PF00005">
    <property type="entry name" value="ABC_tran"/>
    <property type="match status" value="1"/>
</dbReference>
<keyword evidence="4" id="KW-1003">Cell membrane</keyword>
<comment type="similarity">
    <text evidence="2">Belongs to the ABC transporter superfamily.</text>
</comment>
<dbReference type="SMART" id="SM00382">
    <property type="entry name" value="AAA"/>
    <property type="match status" value="1"/>
</dbReference>
<reference evidence="10 11" key="1">
    <citation type="submission" date="2017-06" db="EMBL/GenBank/DDBJ databases">
        <title>Investigating the central metabolism of Clostridium thermosuccinogenes.</title>
        <authorList>
            <person name="Koendjbiharie J.G."/>
            <person name="van Kranenburg R."/>
        </authorList>
    </citation>
    <scope>NUCLEOTIDE SEQUENCE [LARGE SCALE GENOMIC DNA]</scope>
    <source>
        <strain evidence="10 11">DSM 5806</strain>
    </source>
</reference>
<keyword evidence="6" id="KW-0067">ATP-binding</keyword>
<dbReference type="InterPro" id="IPR015856">
    <property type="entry name" value="ABC_transpr_CbiO/EcfA_su"/>
</dbReference>
<dbReference type="PANTHER" id="PTHR43553:SF24">
    <property type="entry name" value="ENERGY-COUPLING FACTOR TRANSPORTER ATP-BINDING PROTEIN ECFA1"/>
    <property type="match status" value="1"/>
</dbReference>
<dbReference type="KEGG" id="cthd:CDO33_17665"/>
<dbReference type="InterPro" id="IPR027417">
    <property type="entry name" value="P-loop_NTPase"/>
</dbReference>
<keyword evidence="7" id="KW-1278">Translocase</keyword>
<comment type="caution">
    <text evidence="10">The sequence shown here is derived from an EMBL/GenBank/DDBJ whole genome shotgun (WGS) entry which is preliminary data.</text>
</comment>
<evidence type="ECO:0000256" key="7">
    <source>
        <dbReference type="ARBA" id="ARBA00022967"/>
    </source>
</evidence>
<protein>
    <submittedName>
        <fullName evidence="10">Energy-coupling factor transporter ATPase</fullName>
    </submittedName>
</protein>